<keyword evidence="1 3" id="KW-0378">Hydrolase</keyword>
<evidence type="ECO:0000313" key="3">
    <source>
        <dbReference type="EMBL" id="CAJ35744.1"/>
    </source>
</evidence>
<dbReference type="STRING" id="351160.RCIX277"/>
<name>Q0W799_METAR</name>
<protein>
    <submittedName>
        <fullName evidence="3">Isochorismatase</fullName>
        <ecNumber evidence="3">3.3.2.1</ecNumber>
    </submittedName>
</protein>
<dbReference type="InterPro" id="IPR050272">
    <property type="entry name" value="Isochorismatase-like_hydrls"/>
</dbReference>
<evidence type="ECO:0000256" key="1">
    <source>
        <dbReference type="ARBA" id="ARBA00022801"/>
    </source>
</evidence>
<evidence type="ECO:0000259" key="2">
    <source>
        <dbReference type="Pfam" id="PF00857"/>
    </source>
</evidence>
<dbReference type="SUPFAM" id="SSF52499">
    <property type="entry name" value="Isochorismatase-like hydrolases"/>
    <property type="match status" value="1"/>
</dbReference>
<dbReference type="EC" id="3.3.2.1" evidence="3"/>
<dbReference type="Gene3D" id="3.40.50.850">
    <property type="entry name" value="Isochorismatase-like"/>
    <property type="match status" value="1"/>
</dbReference>
<organism evidence="3 4">
    <name type="scientific">Methanocella arvoryzae (strain DSM 22066 / NBRC 105507 / MRE50)</name>
    <dbReference type="NCBI Taxonomy" id="351160"/>
    <lineage>
        <taxon>Archaea</taxon>
        <taxon>Methanobacteriati</taxon>
        <taxon>Methanobacteriota</taxon>
        <taxon>Stenosarchaea group</taxon>
        <taxon>Methanomicrobia</taxon>
        <taxon>Methanocellales</taxon>
        <taxon>Methanocellaceae</taxon>
        <taxon>Methanocella</taxon>
    </lineage>
</organism>
<accession>Q0W799</accession>
<dbReference type="GeneID" id="5142735"/>
<dbReference type="AlphaFoldDB" id="Q0W799"/>
<dbReference type="Proteomes" id="UP000000663">
    <property type="component" value="Chromosome"/>
</dbReference>
<dbReference type="CDD" id="cd01014">
    <property type="entry name" value="nicotinamidase_related"/>
    <property type="match status" value="1"/>
</dbReference>
<gene>
    <name evidence="3" type="primary">entB</name>
    <name evidence="3" type="ORF">RCIX277</name>
</gene>
<dbReference type="InterPro" id="IPR000868">
    <property type="entry name" value="Isochorismatase-like_dom"/>
</dbReference>
<proteinExistence type="predicted"/>
<dbReference type="GO" id="GO:0008908">
    <property type="term" value="F:isochorismatase activity"/>
    <property type="evidence" value="ECO:0007669"/>
    <property type="project" value="UniProtKB-EC"/>
</dbReference>
<dbReference type="PANTHER" id="PTHR43540">
    <property type="entry name" value="PEROXYUREIDOACRYLATE/UREIDOACRYLATE AMIDOHYDROLASE-RELATED"/>
    <property type="match status" value="1"/>
</dbReference>
<sequence length="179" mass="19710">MRTALLLIDIQNDYFPGGKSELTGAVEASMNARRLLDAFRLNKQPVIHVQHMSTRPGASFFIPGTAGSEIHDNVKPAAGEITIVKHYPNSFRETTLLDKLKQLEIEQLVVCGMMTHMCVDSTVRAAYDYGFKCILASDACATKDLQFKDQIVDAIDVHNAFVSALSGMFAVVKCTDELL</sequence>
<reference evidence="3 4" key="1">
    <citation type="journal article" date="2006" name="Science">
        <title>Genome of rice cluster I archaea -- the key methane producers in the rice rhizosphere.</title>
        <authorList>
            <person name="Erkel C."/>
            <person name="Kube M."/>
            <person name="Reinhardt R."/>
            <person name="Liesack W."/>
        </authorList>
    </citation>
    <scope>NUCLEOTIDE SEQUENCE [LARGE SCALE GENOMIC DNA]</scope>
    <source>
        <strain evidence="4">DSM 22066 / NBRC 105507 / MRE50</strain>
    </source>
</reference>
<dbReference type="eggNOG" id="arCOG01943">
    <property type="taxonomic scope" value="Archaea"/>
</dbReference>
<dbReference type="RefSeq" id="WP_012036755.1">
    <property type="nucleotide sequence ID" value="NC_009464.1"/>
</dbReference>
<dbReference type="KEGG" id="rci:RCIX277"/>
<dbReference type="EMBL" id="AM114193">
    <property type="protein sequence ID" value="CAJ35744.1"/>
    <property type="molecule type" value="Genomic_DNA"/>
</dbReference>
<feature type="domain" description="Isochorismatase-like" evidence="2">
    <location>
        <begin position="3"/>
        <end position="156"/>
    </location>
</feature>
<evidence type="ECO:0000313" key="4">
    <source>
        <dbReference type="Proteomes" id="UP000000663"/>
    </source>
</evidence>
<dbReference type="PATRIC" id="fig|351160.9.peg.2490"/>
<dbReference type="Pfam" id="PF00857">
    <property type="entry name" value="Isochorismatase"/>
    <property type="match status" value="1"/>
</dbReference>
<dbReference type="PANTHER" id="PTHR43540:SF1">
    <property type="entry name" value="ISOCHORISMATASE HYDROLASE"/>
    <property type="match status" value="1"/>
</dbReference>
<keyword evidence="4" id="KW-1185">Reference proteome</keyword>
<dbReference type="InterPro" id="IPR036380">
    <property type="entry name" value="Isochorismatase-like_sf"/>
</dbReference>